<proteinExistence type="predicted"/>
<protein>
    <submittedName>
        <fullName evidence="4">GNAT family N-acetyltransferase</fullName>
    </submittedName>
</protein>
<dbReference type="InterPro" id="IPR016181">
    <property type="entry name" value="Acyl_CoA_acyltransferase"/>
</dbReference>
<accession>A0ABD8AXB7</accession>
<evidence type="ECO:0000256" key="1">
    <source>
        <dbReference type="ARBA" id="ARBA00022679"/>
    </source>
</evidence>
<name>A0ABD8AXB7_PAEAM</name>
<dbReference type="GeneID" id="93475504"/>
<keyword evidence="1" id="KW-0808">Transferase</keyword>
<dbReference type="Gene3D" id="3.40.630.30">
    <property type="match status" value="1"/>
</dbReference>
<evidence type="ECO:0000256" key="2">
    <source>
        <dbReference type="ARBA" id="ARBA00023315"/>
    </source>
</evidence>
<organism evidence="4 5">
    <name type="scientific">Paenibacillus amylolyticus</name>
    <dbReference type="NCBI Taxonomy" id="1451"/>
    <lineage>
        <taxon>Bacteria</taxon>
        <taxon>Bacillati</taxon>
        <taxon>Bacillota</taxon>
        <taxon>Bacilli</taxon>
        <taxon>Bacillales</taxon>
        <taxon>Paenibacillaceae</taxon>
        <taxon>Paenibacillus</taxon>
    </lineage>
</organism>
<dbReference type="EMBL" id="CP145892">
    <property type="protein sequence ID" value="WWP22203.1"/>
    <property type="molecule type" value="Genomic_DNA"/>
</dbReference>
<dbReference type="GO" id="GO:0016746">
    <property type="term" value="F:acyltransferase activity"/>
    <property type="evidence" value="ECO:0007669"/>
    <property type="project" value="UniProtKB-KW"/>
</dbReference>
<dbReference type="InterPro" id="IPR000182">
    <property type="entry name" value="GNAT_dom"/>
</dbReference>
<dbReference type="InterPro" id="IPR050832">
    <property type="entry name" value="Bact_Acetyltransf"/>
</dbReference>
<dbReference type="Proteomes" id="UP001364764">
    <property type="component" value="Chromosome"/>
</dbReference>
<evidence type="ECO:0000313" key="4">
    <source>
        <dbReference type="EMBL" id="WWP22203.1"/>
    </source>
</evidence>
<evidence type="ECO:0000259" key="3">
    <source>
        <dbReference type="PROSITE" id="PS51186"/>
    </source>
</evidence>
<dbReference type="SUPFAM" id="SSF55729">
    <property type="entry name" value="Acyl-CoA N-acyltransferases (Nat)"/>
    <property type="match status" value="1"/>
</dbReference>
<reference evidence="4 5" key="1">
    <citation type="submission" date="2024-02" db="EMBL/GenBank/DDBJ databases">
        <title>Complete sequences of two Paenibacillus sp. strains and one Lysinibacillus strain isolated from the environment on STAA medium highlight biotechnological potential.</title>
        <authorList>
            <person name="Attere S.A."/>
            <person name="Piche L.C."/>
            <person name="Intertaglia L."/>
            <person name="Lami R."/>
            <person name="Charette S.J."/>
            <person name="Vincent A.T."/>
        </authorList>
    </citation>
    <scope>NUCLEOTIDE SEQUENCE [LARGE SCALE GENOMIC DNA]</scope>
    <source>
        <strain evidence="4 5">Y5S-7</strain>
    </source>
</reference>
<dbReference type="RefSeq" id="WP_017689739.1">
    <property type="nucleotide sequence ID" value="NZ_BIMJ01000003.1"/>
</dbReference>
<dbReference type="Pfam" id="PF00583">
    <property type="entry name" value="Acetyltransf_1"/>
    <property type="match status" value="1"/>
</dbReference>
<dbReference type="PANTHER" id="PTHR43877:SF1">
    <property type="entry name" value="ACETYLTRANSFERASE"/>
    <property type="match status" value="1"/>
</dbReference>
<feature type="domain" description="N-acetyltransferase" evidence="3">
    <location>
        <begin position="3"/>
        <end position="168"/>
    </location>
</feature>
<dbReference type="PANTHER" id="PTHR43877">
    <property type="entry name" value="AMINOALKYLPHOSPHONATE N-ACETYLTRANSFERASE-RELATED-RELATED"/>
    <property type="match status" value="1"/>
</dbReference>
<keyword evidence="2" id="KW-0012">Acyltransferase</keyword>
<dbReference type="PROSITE" id="PS51186">
    <property type="entry name" value="GNAT"/>
    <property type="match status" value="1"/>
</dbReference>
<dbReference type="AlphaFoldDB" id="A0ABD8AXB7"/>
<sequence>MSVHIRLLNENDPVIISKAFQEQGWGRSPEQYLHYLAEQQNGERVTLVAELNGEFAGYVNVLWNSSYPSFREQGIPEINDFNVLMKFQRQGIGSRLMDRAEEVILERTDVAGIGVGVFSDYGKAQVLYAHRGYIPDGHGVHKHDHYIQPGEETIMDDDVVLYLTKKLKATQ</sequence>
<evidence type="ECO:0000313" key="5">
    <source>
        <dbReference type="Proteomes" id="UP001364764"/>
    </source>
</evidence>
<gene>
    <name evidence="4" type="ORF">V6668_08525</name>
</gene>
<dbReference type="CDD" id="cd04301">
    <property type="entry name" value="NAT_SF"/>
    <property type="match status" value="1"/>
</dbReference>